<feature type="region of interest" description="Disordered" evidence="3">
    <location>
        <begin position="190"/>
        <end position="317"/>
    </location>
</feature>
<dbReference type="AlphaFoldDB" id="A0A0L6U754"/>
<dbReference type="SMART" id="SM00314">
    <property type="entry name" value="RA"/>
    <property type="match status" value="1"/>
</dbReference>
<dbReference type="CDD" id="cd00174">
    <property type="entry name" value="SH3"/>
    <property type="match status" value="1"/>
</dbReference>
<dbReference type="PROSITE" id="PS50002">
    <property type="entry name" value="SH3"/>
    <property type="match status" value="1"/>
</dbReference>
<proteinExistence type="predicted"/>
<dbReference type="InterPro" id="IPR036028">
    <property type="entry name" value="SH3-like_dom_sf"/>
</dbReference>
<evidence type="ECO:0000256" key="3">
    <source>
        <dbReference type="SAM" id="MobiDB-lite"/>
    </source>
</evidence>
<dbReference type="GO" id="GO:0007165">
    <property type="term" value="P:signal transduction"/>
    <property type="evidence" value="ECO:0007669"/>
    <property type="project" value="InterPro"/>
</dbReference>
<gene>
    <name evidence="7" type="ORF">VP01_941g7</name>
</gene>
<accession>A0A0L6U754</accession>
<feature type="compositionally biased region" description="Polar residues" evidence="3">
    <location>
        <begin position="264"/>
        <end position="288"/>
    </location>
</feature>
<dbReference type="PROSITE" id="PS50200">
    <property type="entry name" value="RA"/>
    <property type="match status" value="1"/>
</dbReference>
<dbReference type="Gene3D" id="3.10.20.90">
    <property type="entry name" value="Phosphatidylinositol 3-kinase Catalytic Subunit, Chain A, domain 1"/>
    <property type="match status" value="1"/>
</dbReference>
<dbReference type="STRING" id="27349.A0A0L6U754"/>
<feature type="domain" description="Ras-associating" evidence="6">
    <location>
        <begin position="312"/>
        <end position="389"/>
    </location>
</feature>
<dbReference type="SMART" id="SM00326">
    <property type="entry name" value="SH3"/>
    <property type="match status" value="2"/>
</dbReference>
<name>A0A0L6U754_9BASI</name>
<feature type="region of interest" description="Disordered" evidence="3">
    <location>
        <begin position="585"/>
        <end position="721"/>
    </location>
</feature>
<dbReference type="SUPFAM" id="SSF54236">
    <property type="entry name" value="Ubiquitin-like"/>
    <property type="match status" value="1"/>
</dbReference>
<dbReference type="VEuPathDB" id="FungiDB:VP01_941g7"/>
<feature type="domain" description="SAM" evidence="5">
    <location>
        <begin position="39"/>
        <end position="102"/>
    </location>
</feature>
<dbReference type="InterPro" id="IPR000159">
    <property type="entry name" value="RA_dom"/>
</dbReference>
<evidence type="ECO:0000256" key="2">
    <source>
        <dbReference type="PROSITE-ProRule" id="PRU00192"/>
    </source>
</evidence>
<feature type="compositionally biased region" description="Basic residues" evidence="3">
    <location>
        <begin position="631"/>
        <end position="641"/>
    </location>
</feature>
<comment type="caution">
    <text evidence="7">The sequence shown here is derived from an EMBL/GenBank/DDBJ whole genome shotgun (WGS) entry which is preliminary data.</text>
</comment>
<dbReference type="InterPro" id="IPR001452">
    <property type="entry name" value="SH3_domain"/>
</dbReference>
<dbReference type="Gene3D" id="1.10.150.50">
    <property type="entry name" value="Transcription Factor, Ets-1"/>
    <property type="match status" value="1"/>
</dbReference>
<feature type="compositionally biased region" description="Polar residues" evidence="3">
    <location>
        <begin position="710"/>
        <end position="721"/>
    </location>
</feature>
<evidence type="ECO:0000313" key="8">
    <source>
        <dbReference type="Proteomes" id="UP000037035"/>
    </source>
</evidence>
<sequence length="721" mass="79644">MTLSAGFLDKLGTVFQGCLQFPVIVSVSQEKIIMSVLHWNESQVNQFFISLGLTRYELAIKEHALTGDVLIHLDNELLKDIGIKSVGKRLTILKAIYKLKIKEDIPIEDGNWIPPLGDLEQDGSEPDTHSDLSPVLATPPTQHQSALPQPDSLNHLFFLRDQRIKTLESDVRSIKQELQSLSARFLPLCSTPNSPGEIVPPTPSTRTQGRHVREESIRQLHIHDPAPASPVPSQTIPIIPSQEDPKPSQPPSPNSTSTTHSTQEVLQTHLLNKHSSPTTETLSISATPKPTDRISQTEKRTNKENDAKERDTSNPYKSFRVTLEDPCYKVLPAALKKYKINEHYKNYVLFICYGKQERCLSYEEKPLLLFQKLKEANQNPVFTLRHIKDIESPVSLALAKQAQRREKKLANSSQKQPNTGDSKDAATTATVSQSRKVPPNAGRVEKASGFCIAIYPYMSEGGDDLDVGVGDTFIIVGKSKGWWVVNRDKGPETQISEDHQGWIPSGCLLETKKSFSVGTTGKVNYDTIILPDEILSVSSACYGLMDYKAKGTDELGFDIKDRLKVYKKYNNWSYAINESKPDKPRGWTPSWLIGTRKDKEGGGGSSSSSSVEARSLKPSLSSSSSSSLFDRHRHRNHHHPSRCSSSTIASTTSESTATSITTVTPATSVFASNKLPSSDDDHAVSPDPNTLRNVPYPSTLANHKDPKLTPSPTTDLSNAVT</sequence>
<dbReference type="EMBL" id="LAVV01015071">
    <property type="protein sequence ID" value="KNZ44187.1"/>
    <property type="molecule type" value="Genomic_DNA"/>
</dbReference>
<dbReference type="SUPFAM" id="SSF50044">
    <property type="entry name" value="SH3-domain"/>
    <property type="match status" value="2"/>
</dbReference>
<dbReference type="SMART" id="SM00454">
    <property type="entry name" value="SAM"/>
    <property type="match status" value="1"/>
</dbReference>
<dbReference type="InterPro" id="IPR013761">
    <property type="entry name" value="SAM/pointed_sf"/>
</dbReference>
<dbReference type="Pfam" id="PF00788">
    <property type="entry name" value="RA"/>
    <property type="match status" value="1"/>
</dbReference>
<evidence type="ECO:0000259" key="5">
    <source>
        <dbReference type="PROSITE" id="PS50105"/>
    </source>
</evidence>
<dbReference type="Proteomes" id="UP000037035">
    <property type="component" value="Unassembled WGS sequence"/>
</dbReference>
<feature type="domain" description="SH3" evidence="4">
    <location>
        <begin position="446"/>
        <end position="513"/>
    </location>
</feature>
<feature type="compositionally biased region" description="Low complexity" evidence="3">
    <location>
        <begin position="606"/>
        <end position="628"/>
    </location>
</feature>
<dbReference type="CDD" id="cd01786">
    <property type="entry name" value="RA_STE50"/>
    <property type="match status" value="1"/>
</dbReference>
<reference evidence="7 8" key="1">
    <citation type="submission" date="2015-08" db="EMBL/GenBank/DDBJ databases">
        <title>Next Generation Sequencing and Analysis of the Genome of Puccinia sorghi L Schw, the Causal Agent of Maize Common Rust.</title>
        <authorList>
            <person name="Rochi L."/>
            <person name="Burguener G."/>
            <person name="Darino M."/>
            <person name="Turjanski A."/>
            <person name="Kreff E."/>
            <person name="Dieguez M.J."/>
            <person name="Sacco F."/>
        </authorList>
    </citation>
    <scope>NUCLEOTIDE SEQUENCE [LARGE SCALE GENOMIC DNA]</scope>
    <source>
        <strain evidence="7 8">RO10H11247</strain>
    </source>
</reference>
<dbReference type="Gene3D" id="2.30.30.40">
    <property type="entry name" value="SH3 Domains"/>
    <property type="match status" value="2"/>
</dbReference>
<evidence type="ECO:0000259" key="6">
    <source>
        <dbReference type="PROSITE" id="PS50200"/>
    </source>
</evidence>
<dbReference type="InterPro" id="IPR001660">
    <property type="entry name" value="SAM"/>
</dbReference>
<feature type="compositionally biased region" description="Polar residues" evidence="3">
    <location>
        <begin position="410"/>
        <end position="435"/>
    </location>
</feature>
<dbReference type="Pfam" id="PF00018">
    <property type="entry name" value="SH3_1"/>
    <property type="match status" value="1"/>
</dbReference>
<dbReference type="OrthoDB" id="8883818at2759"/>
<keyword evidence="1 2" id="KW-0728">SH3 domain</keyword>
<dbReference type="PROSITE" id="PS50105">
    <property type="entry name" value="SAM_DOMAIN"/>
    <property type="match status" value="1"/>
</dbReference>
<feature type="region of interest" description="Disordered" evidence="3">
    <location>
        <begin position="405"/>
        <end position="442"/>
    </location>
</feature>
<dbReference type="SUPFAM" id="SSF47769">
    <property type="entry name" value="SAM/Pointed domain"/>
    <property type="match status" value="1"/>
</dbReference>
<feature type="compositionally biased region" description="Basic and acidic residues" evidence="3">
    <location>
        <begin position="290"/>
        <end position="312"/>
    </location>
</feature>
<feature type="compositionally biased region" description="Basic and acidic residues" evidence="3">
    <location>
        <begin position="211"/>
        <end position="224"/>
    </location>
</feature>
<dbReference type="InterPro" id="IPR029071">
    <property type="entry name" value="Ubiquitin-like_domsf"/>
</dbReference>
<organism evidence="7 8">
    <name type="scientific">Puccinia sorghi</name>
    <dbReference type="NCBI Taxonomy" id="27349"/>
    <lineage>
        <taxon>Eukaryota</taxon>
        <taxon>Fungi</taxon>
        <taxon>Dikarya</taxon>
        <taxon>Basidiomycota</taxon>
        <taxon>Pucciniomycotina</taxon>
        <taxon>Pucciniomycetes</taxon>
        <taxon>Pucciniales</taxon>
        <taxon>Pucciniaceae</taxon>
        <taxon>Puccinia</taxon>
    </lineage>
</organism>
<keyword evidence="8" id="KW-1185">Reference proteome</keyword>
<evidence type="ECO:0000259" key="4">
    <source>
        <dbReference type="PROSITE" id="PS50002"/>
    </source>
</evidence>
<feature type="compositionally biased region" description="Low complexity" evidence="3">
    <location>
        <begin position="254"/>
        <end position="263"/>
    </location>
</feature>
<evidence type="ECO:0000313" key="7">
    <source>
        <dbReference type="EMBL" id="KNZ44187.1"/>
    </source>
</evidence>
<dbReference type="Pfam" id="PF07647">
    <property type="entry name" value="SAM_2"/>
    <property type="match status" value="1"/>
</dbReference>
<feature type="region of interest" description="Disordered" evidence="3">
    <location>
        <begin position="116"/>
        <end position="149"/>
    </location>
</feature>
<protein>
    <submittedName>
        <fullName evidence="7">Uncharacterized protein</fullName>
    </submittedName>
</protein>
<evidence type="ECO:0000256" key="1">
    <source>
        <dbReference type="ARBA" id="ARBA00022443"/>
    </source>
</evidence>
<feature type="compositionally biased region" description="Low complexity" evidence="3">
    <location>
        <begin position="642"/>
        <end position="669"/>
    </location>
</feature>